<accession>A0AA44XWI2</accession>
<gene>
    <name evidence="1" type="ORF">C6T65_32460</name>
</gene>
<comment type="caution">
    <text evidence="1">The sequence shown here is derived from an EMBL/GenBank/DDBJ whole genome shotgun (WGS) entry which is preliminary data.</text>
</comment>
<dbReference type="Proteomes" id="UP000237632">
    <property type="component" value="Unassembled WGS sequence"/>
</dbReference>
<name>A0AA44XWI2_BURVI</name>
<organism evidence="1 2">
    <name type="scientific">Burkholderia vietnamiensis</name>
    <dbReference type="NCBI Taxonomy" id="60552"/>
    <lineage>
        <taxon>Bacteria</taxon>
        <taxon>Pseudomonadati</taxon>
        <taxon>Pseudomonadota</taxon>
        <taxon>Betaproteobacteria</taxon>
        <taxon>Burkholderiales</taxon>
        <taxon>Burkholderiaceae</taxon>
        <taxon>Burkholderia</taxon>
        <taxon>Burkholderia cepacia complex</taxon>
    </lineage>
</organism>
<sequence length="108" mass="11620">MHENGAALQHAWMPFHVVAPLKISEEEAVVSNKPQEPQFRNATAEDGVIRRCTEAAIAAQCGRANSTVAGNREARAVRDLSAGERAVLLAQVTSAMLSLSNIRDLLLT</sequence>
<dbReference type="AlphaFoldDB" id="A0AA44XWI2"/>
<evidence type="ECO:0000313" key="2">
    <source>
        <dbReference type="Proteomes" id="UP000237632"/>
    </source>
</evidence>
<dbReference type="EMBL" id="PVHK01000246">
    <property type="protein sequence ID" value="PRH38260.1"/>
    <property type="molecule type" value="Genomic_DNA"/>
</dbReference>
<protein>
    <submittedName>
        <fullName evidence="1">Uncharacterized protein</fullName>
    </submittedName>
</protein>
<proteinExistence type="predicted"/>
<reference evidence="1 2" key="1">
    <citation type="submission" date="2018-03" db="EMBL/GenBank/DDBJ databases">
        <authorList>
            <person name="Nguyen K."/>
            <person name="Fouts D."/>
            <person name="Sutton G."/>
        </authorList>
    </citation>
    <scope>NUCLEOTIDE SEQUENCE [LARGE SCALE GENOMIC DNA]</scope>
    <source>
        <strain evidence="1 2">AU3578</strain>
    </source>
</reference>
<evidence type="ECO:0000313" key="1">
    <source>
        <dbReference type="EMBL" id="PRH38260.1"/>
    </source>
</evidence>